<proteinExistence type="predicted"/>
<feature type="compositionally biased region" description="Acidic residues" evidence="1">
    <location>
        <begin position="224"/>
        <end position="265"/>
    </location>
</feature>
<dbReference type="AlphaFoldDB" id="A0A699I2T8"/>
<protein>
    <submittedName>
        <fullName evidence="2">Uncharacterized protein</fullName>
    </submittedName>
</protein>
<comment type="caution">
    <text evidence="2">The sequence shown here is derived from an EMBL/GenBank/DDBJ whole genome shotgun (WGS) entry which is preliminary data.</text>
</comment>
<name>A0A699I2T8_TANCI</name>
<sequence length="319" mass="35463">MTSITAQQTKLDLELVPKENRLDIRKCNGRIPRGLKPKEKTFKVALDALALSPFYPAFVITADVPEVYMHLIKDQDLDALPSEEDTISFLKELGHTGVVNTLNDESKAYKTYHGYATGTVPPKVARKFKKAYPSKKDSVAVPADEEPVQKGKRVKRSAKKSSTTPTTDERSYKKSLRDFHKSHPSGSGSVTEKPQSIEKITPPVTNKGNGDKPGVPDVTKDDSTESESESWGNDDDDSNDEEGSEQENDSEEHESDSEQDTDESESDSKSNQQDDNDDEVKDDDEDDDNDDDQFEGDEERRIDSDEVPDKKADVGMTDA</sequence>
<gene>
    <name evidence="2" type="ORF">Tci_480760</name>
</gene>
<feature type="region of interest" description="Disordered" evidence="1">
    <location>
        <begin position="131"/>
        <end position="319"/>
    </location>
</feature>
<accession>A0A699I2T8</accession>
<feature type="compositionally biased region" description="Acidic residues" evidence="1">
    <location>
        <begin position="274"/>
        <end position="297"/>
    </location>
</feature>
<feature type="compositionally biased region" description="Basic and acidic residues" evidence="1">
    <location>
        <begin position="298"/>
        <end position="313"/>
    </location>
</feature>
<evidence type="ECO:0000256" key="1">
    <source>
        <dbReference type="SAM" id="MobiDB-lite"/>
    </source>
</evidence>
<reference evidence="2" key="1">
    <citation type="journal article" date="2019" name="Sci. Rep.">
        <title>Draft genome of Tanacetum cinerariifolium, the natural source of mosquito coil.</title>
        <authorList>
            <person name="Yamashiro T."/>
            <person name="Shiraishi A."/>
            <person name="Satake H."/>
            <person name="Nakayama K."/>
        </authorList>
    </citation>
    <scope>NUCLEOTIDE SEQUENCE</scope>
</reference>
<organism evidence="2">
    <name type="scientific">Tanacetum cinerariifolium</name>
    <name type="common">Dalmatian daisy</name>
    <name type="synonym">Chrysanthemum cinerariifolium</name>
    <dbReference type="NCBI Taxonomy" id="118510"/>
    <lineage>
        <taxon>Eukaryota</taxon>
        <taxon>Viridiplantae</taxon>
        <taxon>Streptophyta</taxon>
        <taxon>Embryophyta</taxon>
        <taxon>Tracheophyta</taxon>
        <taxon>Spermatophyta</taxon>
        <taxon>Magnoliopsida</taxon>
        <taxon>eudicotyledons</taxon>
        <taxon>Gunneridae</taxon>
        <taxon>Pentapetalae</taxon>
        <taxon>asterids</taxon>
        <taxon>campanulids</taxon>
        <taxon>Asterales</taxon>
        <taxon>Asteraceae</taxon>
        <taxon>Asteroideae</taxon>
        <taxon>Anthemideae</taxon>
        <taxon>Anthemidinae</taxon>
        <taxon>Tanacetum</taxon>
    </lineage>
</organism>
<feature type="compositionally biased region" description="Polar residues" evidence="1">
    <location>
        <begin position="184"/>
        <end position="194"/>
    </location>
</feature>
<evidence type="ECO:0000313" key="2">
    <source>
        <dbReference type="EMBL" id="GEZ08787.1"/>
    </source>
</evidence>
<dbReference type="EMBL" id="BKCJ010239539">
    <property type="protein sequence ID" value="GEZ08787.1"/>
    <property type="molecule type" value="Genomic_DNA"/>
</dbReference>
<feature type="compositionally biased region" description="Basic residues" evidence="1">
    <location>
        <begin position="150"/>
        <end position="159"/>
    </location>
</feature>
<feature type="compositionally biased region" description="Basic and acidic residues" evidence="1">
    <location>
        <begin position="167"/>
        <end position="181"/>
    </location>
</feature>